<evidence type="ECO:0000256" key="20">
    <source>
        <dbReference type="ARBA" id="ARBA00023170"/>
    </source>
</evidence>
<keyword evidence="7" id="KW-0812">Transmembrane</keyword>
<dbReference type="InterPro" id="IPR001245">
    <property type="entry name" value="Ser-Thr/Tyr_kinase_cat_dom"/>
</dbReference>
<dbReference type="Pfam" id="PF07714">
    <property type="entry name" value="PK_Tyr_Ser-Thr"/>
    <property type="match status" value="1"/>
</dbReference>
<comment type="catalytic activity">
    <reaction evidence="24 25">
        <text>L-tyrosyl-[protein] + ATP = O-phospho-L-tyrosyl-[protein] + ADP + H(+)</text>
        <dbReference type="Rhea" id="RHEA:10596"/>
        <dbReference type="Rhea" id="RHEA-COMP:10136"/>
        <dbReference type="Rhea" id="RHEA-COMP:20101"/>
        <dbReference type="ChEBI" id="CHEBI:15378"/>
        <dbReference type="ChEBI" id="CHEBI:30616"/>
        <dbReference type="ChEBI" id="CHEBI:46858"/>
        <dbReference type="ChEBI" id="CHEBI:61978"/>
        <dbReference type="ChEBI" id="CHEBI:456216"/>
        <dbReference type="EC" id="2.7.10.1"/>
    </reaction>
</comment>
<dbReference type="Gene3D" id="1.10.510.10">
    <property type="entry name" value="Transferase(Phosphotransferase) domain 1"/>
    <property type="match status" value="1"/>
</dbReference>
<dbReference type="GO" id="GO:0031410">
    <property type="term" value="C:cytoplasmic vesicle"/>
    <property type="evidence" value="ECO:0007669"/>
    <property type="project" value="UniProtKB-SubCell"/>
</dbReference>
<proteinExistence type="inferred from homology"/>
<feature type="disulfide bond" evidence="28">
    <location>
        <begin position="62"/>
        <end position="107"/>
    </location>
</feature>
<dbReference type="GO" id="GO:0005794">
    <property type="term" value="C:Golgi apparatus"/>
    <property type="evidence" value="ECO:0007669"/>
    <property type="project" value="UniProtKB-SubCell"/>
</dbReference>
<feature type="binding site" evidence="27">
    <location>
        <begin position="409"/>
        <end position="415"/>
    </location>
    <ligand>
        <name>ATP</name>
        <dbReference type="ChEBI" id="CHEBI:30616"/>
    </ligand>
</feature>
<keyword evidence="9 30" id="KW-0732">Signal</keyword>
<evidence type="ECO:0000256" key="3">
    <source>
        <dbReference type="ARBA" id="ARBA00004555"/>
    </source>
</evidence>
<dbReference type="GO" id="GO:0017134">
    <property type="term" value="F:fibroblast growth factor binding"/>
    <property type="evidence" value="ECO:0007669"/>
    <property type="project" value="TreeGrafter"/>
</dbReference>
<dbReference type="SUPFAM" id="SSF56112">
    <property type="entry name" value="Protein kinase-like (PK-like)"/>
    <property type="match status" value="1"/>
</dbReference>
<evidence type="ECO:0000256" key="29">
    <source>
        <dbReference type="PROSITE-ProRule" id="PRU10141"/>
    </source>
</evidence>
<evidence type="ECO:0000256" key="13">
    <source>
        <dbReference type="ARBA" id="ARBA00022840"/>
    </source>
</evidence>
<dbReference type="PROSITE" id="PS00107">
    <property type="entry name" value="PROTEIN_KINASE_ATP"/>
    <property type="match status" value="1"/>
</dbReference>
<evidence type="ECO:0000256" key="26">
    <source>
        <dbReference type="PIRSR" id="PIRSR000628-1"/>
    </source>
</evidence>
<dbReference type="InterPro" id="IPR003599">
    <property type="entry name" value="Ig_sub"/>
</dbReference>
<keyword evidence="19 28" id="KW-1015">Disulfide bond</keyword>
<dbReference type="PIRSF" id="PIRSF000628">
    <property type="entry name" value="FGFR"/>
    <property type="match status" value="1"/>
</dbReference>
<dbReference type="AlphaFoldDB" id="A0A9J7ZBH4"/>
<feature type="active site" description="Proton acceptor" evidence="26">
    <location>
        <position position="548"/>
    </location>
</feature>
<keyword evidence="12 25" id="KW-0418">Kinase</keyword>
<dbReference type="PANTHER" id="PTHR24416">
    <property type="entry name" value="TYROSINE-PROTEIN KINASE RECEPTOR"/>
    <property type="match status" value="1"/>
</dbReference>
<reference evidence="33" key="1">
    <citation type="submission" date="2025-08" db="UniProtKB">
        <authorList>
            <consortium name="Ensembl"/>
        </authorList>
    </citation>
    <scope>IDENTIFICATION</scope>
</reference>
<feature type="binding site" evidence="27">
    <location>
        <position position="552"/>
    </location>
    <ligand>
        <name>ATP</name>
        <dbReference type="ChEBI" id="CHEBI:30616"/>
    </ligand>
</feature>
<dbReference type="InterPro" id="IPR003598">
    <property type="entry name" value="Ig_sub2"/>
</dbReference>
<dbReference type="GO" id="GO:0001889">
    <property type="term" value="P:liver development"/>
    <property type="evidence" value="ECO:0007669"/>
    <property type="project" value="UniProtKB-ARBA"/>
</dbReference>
<sequence length="743" mass="83148">GNIFYSVVLHLTLFLFLCAPCHPFSPALLSFPLRSAEPPTKTQNSKPTLCSVHPGELLRLNCPLPEAAAIVWTKDGSSLGPDNRTLIDQEWLQIRDATPKDSGLYACSAVGSLASDMLCFIVNVTDAISSGDDEDDTERSDDVGVDVAPYWTSPDKMEKKLHAVPAANTVKFRCAAAGNPKPEMRWLKNGKPFRQEDRMGGYKLRLQHWTLIMESVVPSDKGNYTCVVENAYGSINHTYTLDVVERSPHRPILQAGLPANVTVQVGEDAKFVCKVYSDAQPHIQWLQHIMKNGSRYGPDGLPYVRVLKVLGYLGFRFPYILSFPCGEQECFDAVLIVYGAVSKTQVISHPSFLLQVSSDSSSSMSSSTPLVRITTRRSSAHDDPIPEYDLPEDPRWEFSRDKLTLGKPLGEGCFGQVVMAEALGIDKDKPKEAVTVAVKMLKDDATEKDLSDLVSEMEMMKMIGRHKNIINLLGACTQDGPLYVIVEYASKGNLREFLRARRPPGMEYSYDIARVSDELLTFKDLVSCTYQVARGMEYLASQKCIHRDLAARNVLVTESNFMKIADFGLARDVHNIDYYKKTTNGRLPVKWMAPEALFDRVYTHQSDVWSFGVLMWEIFTLGGSPYPGIPVEELFKLLKEGHRMDRPANCTNELYMMMKDCWHAISSHRPTFKQLVEDLDRILTLATNEEYLDLCAPVEQYSPSFPDTRSSCSSGDDSVFSHDPLADEPCLPKYQHINGGIKT</sequence>
<dbReference type="InterPro" id="IPR016248">
    <property type="entry name" value="FGF_rcpt_fam"/>
</dbReference>
<feature type="domain" description="Ig-like" evidence="32">
    <location>
        <begin position="149"/>
        <end position="242"/>
    </location>
</feature>
<dbReference type="Pfam" id="PF07679">
    <property type="entry name" value="I-set"/>
    <property type="match status" value="1"/>
</dbReference>
<evidence type="ECO:0000313" key="34">
    <source>
        <dbReference type="Proteomes" id="UP001108240"/>
    </source>
</evidence>
<evidence type="ECO:0000256" key="25">
    <source>
        <dbReference type="PIRNR" id="PIRNR000628"/>
    </source>
</evidence>
<dbReference type="CDD" id="cd05101">
    <property type="entry name" value="PTKc_FGFR2"/>
    <property type="match status" value="1"/>
</dbReference>
<evidence type="ECO:0000256" key="16">
    <source>
        <dbReference type="ARBA" id="ARBA00023034"/>
    </source>
</evidence>
<dbReference type="EC" id="2.7.10.1" evidence="25"/>
<comment type="subcellular location">
    <subcellularLocation>
        <location evidence="1">Cell membrane</location>
        <topology evidence="1">Single-pass type I membrane protein</topology>
    </subcellularLocation>
    <subcellularLocation>
        <location evidence="2">Cytoplasmic vesicle</location>
    </subcellularLocation>
    <subcellularLocation>
        <location evidence="3">Golgi apparatus</location>
    </subcellularLocation>
</comment>
<dbReference type="CDD" id="cd05857">
    <property type="entry name" value="IgI_2_FGFR"/>
    <property type="match status" value="1"/>
</dbReference>
<evidence type="ECO:0000259" key="32">
    <source>
        <dbReference type="PROSITE" id="PS50835"/>
    </source>
</evidence>
<keyword evidence="5" id="KW-0597">Phosphoprotein</keyword>
<evidence type="ECO:0000256" key="27">
    <source>
        <dbReference type="PIRSR" id="PIRSR000628-2"/>
    </source>
</evidence>
<evidence type="ECO:0000256" key="6">
    <source>
        <dbReference type="ARBA" id="ARBA00022679"/>
    </source>
</evidence>
<evidence type="ECO:0000256" key="21">
    <source>
        <dbReference type="ARBA" id="ARBA00023180"/>
    </source>
</evidence>
<dbReference type="GO" id="GO:0043235">
    <property type="term" value="C:receptor complex"/>
    <property type="evidence" value="ECO:0007669"/>
    <property type="project" value="TreeGrafter"/>
</dbReference>
<dbReference type="PANTHER" id="PTHR24416:SF130">
    <property type="entry name" value="FIBROBLAST GROWTH FACTOR RECEPTOR 2"/>
    <property type="match status" value="1"/>
</dbReference>
<dbReference type="SMART" id="SM00408">
    <property type="entry name" value="IGc2"/>
    <property type="match status" value="2"/>
</dbReference>
<feature type="domain" description="Ig-like" evidence="32">
    <location>
        <begin position="26"/>
        <end position="109"/>
    </location>
</feature>
<evidence type="ECO:0000256" key="30">
    <source>
        <dbReference type="SAM" id="SignalP"/>
    </source>
</evidence>
<keyword evidence="20 25" id="KW-0675">Receptor</keyword>
<organism evidence="33 34">
    <name type="scientific">Cyprinus carpio carpio</name>
    <dbReference type="NCBI Taxonomy" id="630221"/>
    <lineage>
        <taxon>Eukaryota</taxon>
        <taxon>Metazoa</taxon>
        <taxon>Chordata</taxon>
        <taxon>Craniata</taxon>
        <taxon>Vertebrata</taxon>
        <taxon>Euteleostomi</taxon>
        <taxon>Actinopterygii</taxon>
        <taxon>Neopterygii</taxon>
        <taxon>Teleostei</taxon>
        <taxon>Ostariophysi</taxon>
        <taxon>Cypriniformes</taxon>
        <taxon>Cyprinidae</taxon>
        <taxon>Cyprininae</taxon>
        <taxon>Cyprinus</taxon>
    </lineage>
</organism>
<dbReference type="InterPro" id="IPR036179">
    <property type="entry name" value="Ig-like_dom_sf"/>
</dbReference>
<keyword evidence="15" id="KW-1133">Transmembrane helix</keyword>
<dbReference type="Pfam" id="PF13927">
    <property type="entry name" value="Ig_3"/>
    <property type="match status" value="1"/>
</dbReference>
<evidence type="ECO:0000256" key="7">
    <source>
        <dbReference type="ARBA" id="ARBA00022692"/>
    </source>
</evidence>
<dbReference type="PROSITE" id="PS50011">
    <property type="entry name" value="PROTEIN_KINASE_DOM"/>
    <property type="match status" value="1"/>
</dbReference>
<name>A0A9J7ZBH4_CYPCA</name>
<dbReference type="InterPro" id="IPR020635">
    <property type="entry name" value="Tyr_kinase_cat_dom"/>
</dbReference>
<evidence type="ECO:0000256" key="12">
    <source>
        <dbReference type="ARBA" id="ARBA00022777"/>
    </source>
</evidence>
<evidence type="ECO:0000256" key="1">
    <source>
        <dbReference type="ARBA" id="ARBA00004251"/>
    </source>
</evidence>
<feature type="disulfide bond" evidence="28">
    <location>
        <begin position="273"/>
        <end position="330"/>
    </location>
</feature>
<dbReference type="InterPro" id="IPR008266">
    <property type="entry name" value="Tyr_kinase_AS"/>
</dbReference>
<dbReference type="GO" id="GO:0007498">
    <property type="term" value="P:mesoderm development"/>
    <property type="evidence" value="ECO:0007669"/>
    <property type="project" value="UniProtKB-ARBA"/>
</dbReference>
<dbReference type="GO" id="GO:0003002">
    <property type="term" value="P:regionalization"/>
    <property type="evidence" value="ECO:0007669"/>
    <property type="project" value="UniProtKB-ARBA"/>
</dbReference>
<feature type="binding site" evidence="27 29">
    <location>
        <position position="439"/>
    </location>
    <ligand>
        <name>ATP</name>
        <dbReference type="ChEBI" id="CHEBI:30616"/>
    </ligand>
</feature>
<feature type="signal peptide" evidence="30">
    <location>
        <begin position="1"/>
        <end position="23"/>
    </location>
</feature>
<dbReference type="GO" id="GO:0005007">
    <property type="term" value="F:fibroblast growth factor receptor activity"/>
    <property type="evidence" value="ECO:0007669"/>
    <property type="project" value="InterPro"/>
</dbReference>
<evidence type="ECO:0000256" key="18">
    <source>
        <dbReference type="ARBA" id="ARBA00023137"/>
    </source>
</evidence>
<protein>
    <recommendedName>
        <fullName evidence="25">Fibroblast growth factor receptor</fullName>
        <ecNumber evidence="25">2.7.10.1</ecNumber>
    </recommendedName>
</protein>
<dbReference type="GO" id="GO:0045595">
    <property type="term" value="P:regulation of cell differentiation"/>
    <property type="evidence" value="ECO:0007669"/>
    <property type="project" value="UniProtKB-ARBA"/>
</dbReference>
<dbReference type="Proteomes" id="UP001108240">
    <property type="component" value="Unplaced"/>
</dbReference>
<keyword evidence="23" id="KW-0968">Cytoplasmic vesicle</keyword>
<feature type="binding site" evidence="27">
    <location>
        <position position="493"/>
    </location>
    <ligand>
        <name>ATP</name>
        <dbReference type="ChEBI" id="CHEBI:30616"/>
    </ligand>
</feature>
<evidence type="ECO:0000256" key="24">
    <source>
        <dbReference type="ARBA" id="ARBA00051243"/>
    </source>
</evidence>
<keyword evidence="4" id="KW-1003">Cell membrane</keyword>
<dbReference type="InterPro" id="IPR013783">
    <property type="entry name" value="Ig-like_fold"/>
</dbReference>
<evidence type="ECO:0000256" key="28">
    <source>
        <dbReference type="PIRSR" id="PIRSR000628-3"/>
    </source>
</evidence>
<dbReference type="FunFam" id="2.60.40.10:FF:000016">
    <property type="entry name" value="Fibroblast growth factor receptor"/>
    <property type="match status" value="1"/>
</dbReference>
<keyword evidence="13 25" id="KW-0067">ATP-binding</keyword>
<dbReference type="InterPro" id="IPR007110">
    <property type="entry name" value="Ig-like_dom"/>
</dbReference>
<keyword evidence="16" id="KW-0333">Golgi apparatus</keyword>
<accession>A0A9J7ZBH4</accession>
<comment type="similarity">
    <text evidence="25">Belongs to the protein kinase superfamily. Tyr protein kinase family. Fibroblast growth factor receptor subfamily.</text>
</comment>
<keyword evidence="8" id="KW-0053">Apoptosis</keyword>
<dbReference type="SUPFAM" id="SSF48726">
    <property type="entry name" value="Immunoglobulin"/>
    <property type="match status" value="3"/>
</dbReference>
<dbReference type="GO" id="GO:0005524">
    <property type="term" value="F:ATP binding"/>
    <property type="evidence" value="ECO:0007669"/>
    <property type="project" value="UniProtKB-UniRule"/>
</dbReference>
<keyword evidence="17 25" id="KW-0472">Membrane</keyword>
<dbReference type="InterPro" id="IPR000719">
    <property type="entry name" value="Prot_kinase_dom"/>
</dbReference>
<dbReference type="GO" id="GO:0006915">
    <property type="term" value="P:apoptotic process"/>
    <property type="evidence" value="ECO:0007669"/>
    <property type="project" value="UniProtKB-KW"/>
</dbReference>
<evidence type="ECO:0000256" key="14">
    <source>
        <dbReference type="ARBA" id="ARBA00022843"/>
    </source>
</evidence>
<evidence type="ECO:0000256" key="15">
    <source>
        <dbReference type="ARBA" id="ARBA00022989"/>
    </source>
</evidence>
<dbReference type="GO" id="GO:0051216">
    <property type="term" value="P:cartilage development"/>
    <property type="evidence" value="ECO:0007669"/>
    <property type="project" value="UniProtKB-ARBA"/>
</dbReference>
<dbReference type="InterPro" id="IPR017441">
    <property type="entry name" value="Protein_kinase_ATP_BS"/>
</dbReference>
<feature type="chain" id="PRO_5039918737" description="Fibroblast growth factor receptor" evidence="30">
    <location>
        <begin position="24"/>
        <end position="743"/>
    </location>
</feature>
<evidence type="ECO:0000313" key="33">
    <source>
        <dbReference type="Ensembl" id="ENSCCRP00000128356.1"/>
    </source>
</evidence>
<dbReference type="InterPro" id="IPR011009">
    <property type="entry name" value="Kinase-like_dom_sf"/>
</dbReference>
<feature type="domain" description="Protein kinase" evidence="31">
    <location>
        <begin position="403"/>
        <end position="692"/>
    </location>
</feature>
<keyword evidence="34" id="KW-1185">Reference proteome</keyword>
<evidence type="ECO:0000256" key="22">
    <source>
        <dbReference type="ARBA" id="ARBA00023319"/>
    </source>
</evidence>
<evidence type="ECO:0000256" key="23">
    <source>
        <dbReference type="ARBA" id="ARBA00023329"/>
    </source>
</evidence>
<dbReference type="Gene3D" id="3.30.200.20">
    <property type="entry name" value="Phosphorylase Kinase, domain 1"/>
    <property type="match status" value="1"/>
</dbReference>
<dbReference type="GO" id="GO:0007420">
    <property type="term" value="P:brain development"/>
    <property type="evidence" value="ECO:0007669"/>
    <property type="project" value="UniProtKB-ARBA"/>
</dbReference>
<dbReference type="SMART" id="SM00409">
    <property type="entry name" value="IG"/>
    <property type="match status" value="3"/>
</dbReference>
<keyword evidence="6 25" id="KW-0808">Transferase</keyword>
<dbReference type="Ensembl" id="ENSCCRT00000113954.1">
    <property type="protein sequence ID" value="ENSCCRP00000128356.1"/>
    <property type="gene ID" value="ENSCCRG00000031692.2"/>
</dbReference>
<evidence type="ECO:0000256" key="19">
    <source>
        <dbReference type="ARBA" id="ARBA00023157"/>
    </source>
</evidence>
<feature type="binding site" evidence="27">
    <location>
        <position position="566"/>
    </location>
    <ligand>
        <name>ATP</name>
        <dbReference type="ChEBI" id="CHEBI:30616"/>
    </ligand>
</feature>
<keyword evidence="11 25" id="KW-0547">Nucleotide-binding</keyword>
<keyword evidence="18 25" id="KW-0829">Tyrosine-protein kinase</keyword>
<evidence type="ECO:0000256" key="2">
    <source>
        <dbReference type="ARBA" id="ARBA00004541"/>
    </source>
</evidence>
<keyword evidence="10" id="KW-0677">Repeat</keyword>
<dbReference type="SMART" id="SM00219">
    <property type="entry name" value="TyrKc"/>
    <property type="match status" value="1"/>
</dbReference>
<dbReference type="Gene3D" id="2.60.40.10">
    <property type="entry name" value="Immunoglobulins"/>
    <property type="match status" value="3"/>
</dbReference>
<evidence type="ECO:0000256" key="17">
    <source>
        <dbReference type="ARBA" id="ARBA00023136"/>
    </source>
</evidence>
<evidence type="ECO:0000259" key="31">
    <source>
        <dbReference type="PROSITE" id="PS50011"/>
    </source>
</evidence>
<dbReference type="FunFam" id="1.10.510.10:FF:000007">
    <property type="entry name" value="Fibroblast growth factor receptor"/>
    <property type="match status" value="1"/>
</dbReference>
<keyword evidence="21" id="KW-0325">Glycoprotein</keyword>
<dbReference type="PROSITE" id="PS50835">
    <property type="entry name" value="IG_LIKE"/>
    <property type="match status" value="2"/>
</dbReference>
<dbReference type="GO" id="GO:0007507">
    <property type="term" value="P:heart development"/>
    <property type="evidence" value="ECO:0007669"/>
    <property type="project" value="UniProtKB-ARBA"/>
</dbReference>
<evidence type="ECO:0000256" key="10">
    <source>
        <dbReference type="ARBA" id="ARBA00022737"/>
    </source>
</evidence>
<evidence type="ECO:0000256" key="4">
    <source>
        <dbReference type="ARBA" id="ARBA00022475"/>
    </source>
</evidence>
<feature type="binding site" evidence="27">
    <location>
        <begin position="487"/>
        <end position="489"/>
    </location>
    <ligand>
        <name>ATP</name>
        <dbReference type="ChEBI" id="CHEBI:30616"/>
    </ligand>
</feature>
<keyword evidence="14" id="KW-0832">Ubl conjugation</keyword>
<evidence type="ECO:0000256" key="9">
    <source>
        <dbReference type="ARBA" id="ARBA00022729"/>
    </source>
</evidence>
<dbReference type="GO" id="GO:0005886">
    <property type="term" value="C:plasma membrane"/>
    <property type="evidence" value="ECO:0007669"/>
    <property type="project" value="UniProtKB-SubCell"/>
</dbReference>
<keyword evidence="22" id="KW-0393">Immunoglobulin domain</keyword>
<dbReference type="FunFam" id="3.30.200.20:FF:000011">
    <property type="entry name" value="Fibroblast growth factor receptor"/>
    <property type="match status" value="1"/>
</dbReference>
<dbReference type="InterPro" id="IPR013098">
    <property type="entry name" value="Ig_I-set"/>
</dbReference>
<dbReference type="GeneTree" id="ENSGT00940000155447"/>
<dbReference type="PROSITE" id="PS00109">
    <property type="entry name" value="PROTEIN_KINASE_TYR"/>
    <property type="match status" value="1"/>
</dbReference>
<dbReference type="GO" id="GO:0033339">
    <property type="term" value="P:pectoral fin development"/>
    <property type="evidence" value="ECO:0007669"/>
    <property type="project" value="UniProtKB-ARBA"/>
</dbReference>
<evidence type="ECO:0000256" key="5">
    <source>
        <dbReference type="ARBA" id="ARBA00022553"/>
    </source>
</evidence>
<dbReference type="PRINTS" id="PR00109">
    <property type="entry name" value="TYRKINASE"/>
</dbReference>
<dbReference type="FunFam" id="2.60.40.10:FF:000020">
    <property type="entry name" value="Fibroblast growth factor receptor"/>
    <property type="match status" value="1"/>
</dbReference>
<feature type="disulfide bond" evidence="28">
    <location>
        <begin position="174"/>
        <end position="226"/>
    </location>
</feature>
<dbReference type="InterPro" id="IPR050122">
    <property type="entry name" value="RTK"/>
</dbReference>
<reference evidence="33" key="2">
    <citation type="submission" date="2025-09" db="UniProtKB">
        <authorList>
            <consortium name="Ensembl"/>
        </authorList>
    </citation>
    <scope>IDENTIFICATION</scope>
</reference>
<dbReference type="GO" id="GO:0008284">
    <property type="term" value="P:positive regulation of cell population proliferation"/>
    <property type="evidence" value="ECO:0007669"/>
    <property type="project" value="InterPro"/>
</dbReference>
<evidence type="ECO:0000256" key="8">
    <source>
        <dbReference type="ARBA" id="ARBA00022703"/>
    </source>
</evidence>
<dbReference type="FunFam" id="2.60.40.10:FF:000252">
    <property type="entry name" value="Fibroblast growth factor receptor"/>
    <property type="match status" value="1"/>
</dbReference>
<evidence type="ECO:0000256" key="11">
    <source>
        <dbReference type="ARBA" id="ARBA00022741"/>
    </source>
</evidence>